<protein>
    <submittedName>
        <fullName evidence="4">Unannotated protein</fullName>
    </submittedName>
</protein>
<dbReference type="InterPro" id="IPR004185">
    <property type="entry name" value="Glyco_hydro_13_lg-like_dom"/>
</dbReference>
<dbReference type="SMART" id="SM00642">
    <property type="entry name" value="Aamy"/>
    <property type="match status" value="1"/>
</dbReference>
<evidence type="ECO:0000256" key="2">
    <source>
        <dbReference type="ARBA" id="ARBA00023295"/>
    </source>
</evidence>
<dbReference type="SUPFAM" id="SSF81296">
    <property type="entry name" value="E set domains"/>
    <property type="match status" value="1"/>
</dbReference>
<name>A0A6J6P7M3_9ZZZZ</name>
<dbReference type="Gene3D" id="3.20.20.80">
    <property type="entry name" value="Glycosidases"/>
    <property type="match status" value="1"/>
</dbReference>
<proteinExistence type="predicted"/>
<dbReference type="InterPro" id="IPR017853">
    <property type="entry name" value="GH"/>
</dbReference>
<reference evidence="4" key="1">
    <citation type="submission" date="2020-05" db="EMBL/GenBank/DDBJ databases">
        <authorList>
            <person name="Chiriac C."/>
            <person name="Salcher M."/>
            <person name="Ghai R."/>
            <person name="Kavagutti S V."/>
        </authorList>
    </citation>
    <scope>NUCLEOTIDE SEQUENCE</scope>
</reference>
<dbReference type="InterPro" id="IPR013783">
    <property type="entry name" value="Ig-like_fold"/>
</dbReference>
<dbReference type="Gene3D" id="2.60.40.1180">
    <property type="entry name" value="Golgi alpha-mannosidase II"/>
    <property type="match status" value="1"/>
</dbReference>
<sequence>MSVFDKLPLALLPHHDGSALYVPNQNPKLLDVLKIRIRIHKALGPVKEVRVRYSESGEAFPSPVAKVVKREGGWSWYETKITMHNPKMNYRFMFVMASGETLWYNTLGLHEMIPADINDFRLNTFSSAPAWGKNAIMYQIFPDRFARSKHADAHKTPSWAIAKNWGDEVIGTGPGTSEQFFGGDLWGVIEHLDHLKKLGVNLVYLTPIFPARSNHRYDASSFAEVDPLLGGGKAFSALIEAAHKKGMRVIGDLTSNHSGVGHEWFQASFKKPGARESDFYYFSDKNTKYDSWFGVASLPKFNWKSRELRKRFIEGPTSVVARWLKAPYKMDGWRIDVANMTGRIRDEDMYLEVAQVIRKTMVEINPDTIMLGEYTGDAAYEVQGDGWQGAMTYSNFTKPVWRWFYNENAKSRPKGAQGLPGFSMWDGAQKAGGRELVKSYTQFIAGFPWHVRLHNMNPLDTHDIPRFKSYAIKGAQKVAAGLQFTFPGIPVIWAGDEFGLDGFNGESSRTPIPWNNERPHDTKMIEIYATLAKIRRGNSALNDGSMRFLYASEEALVFVRENGKQSILVAATRGADNKIVLPRDVVANISKAENLFGGGKLTLSTSTVKVPGEKLSLNIWRLPAKA</sequence>
<dbReference type="GO" id="GO:0004553">
    <property type="term" value="F:hydrolase activity, hydrolyzing O-glycosyl compounds"/>
    <property type="evidence" value="ECO:0007669"/>
    <property type="project" value="InterPro"/>
</dbReference>
<accession>A0A6J6P7M3</accession>
<dbReference type="PANTHER" id="PTHR10357">
    <property type="entry name" value="ALPHA-AMYLASE FAMILY MEMBER"/>
    <property type="match status" value="1"/>
</dbReference>
<dbReference type="Gene3D" id="2.60.40.10">
    <property type="entry name" value="Immunoglobulins"/>
    <property type="match status" value="1"/>
</dbReference>
<dbReference type="Pfam" id="PF00128">
    <property type="entry name" value="Alpha-amylase"/>
    <property type="match status" value="1"/>
</dbReference>
<keyword evidence="1" id="KW-0378">Hydrolase</keyword>
<organism evidence="4">
    <name type="scientific">freshwater metagenome</name>
    <dbReference type="NCBI Taxonomy" id="449393"/>
    <lineage>
        <taxon>unclassified sequences</taxon>
        <taxon>metagenomes</taxon>
        <taxon>ecological metagenomes</taxon>
    </lineage>
</organism>
<dbReference type="InterPro" id="IPR014756">
    <property type="entry name" value="Ig_E-set"/>
</dbReference>
<dbReference type="InterPro" id="IPR006047">
    <property type="entry name" value="GH13_cat_dom"/>
</dbReference>
<dbReference type="PANTHER" id="PTHR10357:SF210">
    <property type="entry name" value="MALTODEXTRIN GLUCOSIDASE"/>
    <property type="match status" value="1"/>
</dbReference>
<evidence type="ECO:0000259" key="3">
    <source>
        <dbReference type="SMART" id="SM00642"/>
    </source>
</evidence>
<dbReference type="CDD" id="cd11338">
    <property type="entry name" value="AmyAc_CMD"/>
    <property type="match status" value="1"/>
</dbReference>
<dbReference type="AlphaFoldDB" id="A0A6J6P7M3"/>
<feature type="domain" description="Glycosyl hydrolase family 13 catalytic" evidence="3">
    <location>
        <begin position="139"/>
        <end position="535"/>
    </location>
</feature>
<dbReference type="CDD" id="cd02857">
    <property type="entry name" value="E_set_CDase_PDE_N"/>
    <property type="match status" value="1"/>
</dbReference>
<keyword evidence="2" id="KW-0326">Glycosidase</keyword>
<evidence type="ECO:0000313" key="4">
    <source>
        <dbReference type="EMBL" id="CAB4692495.1"/>
    </source>
</evidence>
<dbReference type="EMBL" id="CAEZXK010000036">
    <property type="protein sequence ID" value="CAB4692495.1"/>
    <property type="molecule type" value="Genomic_DNA"/>
</dbReference>
<dbReference type="SUPFAM" id="SSF51445">
    <property type="entry name" value="(Trans)glycosidases"/>
    <property type="match status" value="1"/>
</dbReference>
<dbReference type="GO" id="GO:0005975">
    <property type="term" value="P:carbohydrate metabolic process"/>
    <property type="evidence" value="ECO:0007669"/>
    <property type="project" value="InterPro"/>
</dbReference>
<dbReference type="InterPro" id="IPR013780">
    <property type="entry name" value="Glyco_hydro_b"/>
</dbReference>
<gene>
    <name evidence="4" type="ORF">UFOPK2370_01050</name>
</gene>
<evidence type="ECO:0000256" key="1">
    <source>
        <dbReference type="ARBA" id="ARBA00022801"/>
    </source>
</evidence>